<dbReference type="Pfam" id="PF05974">
    <property type="entry name" value="DUF892"/>
    <property type="match status" value="1"/>
</dbReference>
<dbReference type="InterPro" id="IPR047114">
    <property type="entry name" value="YciF"/>
</dbReference>
<dbReference type="Gene3D" id="1.20.1260.10">
    <property type="match status" value="1"/>
</dbReference>
<evidence type="ECO:0000313" key="1">
    <source>
        <dbReference type="EMBL" id="SMO99764.1"/>
    </source>
</evidence>
<gene>
    <name evidence="1" type="ORF">SAMN06265221_1499</name>
</gene>
<dbReference type="OrthoDB" id="9795056at2"/>
<reference evidence="1 2" key="1">
    <citation type="submission" date="2017-05" db="EMBL/GenBank/DDBJ databases">
        <authorList>
            <person name="Varghese N."/>
            <person name="Submissions S."/>
        </authorList>
    </citation>
    <scope>NUCLEOTIDE SEQUENCE [LARGE SCALE GENOMIC DNA]</scope>
    <source>
        <strain evidence="1 2">DSM 100094</strain>
    </source>
</reference>
<dbReference type="InterPro" id="IPR010287">
    <property type="entry name" value="DUF892_YciF-like"/>
</dbReference>
<name>A0A521FUI8_9RHOB</name>
<dbReference type="EMBL" id="FXTK01000049">
    <property type="protein sequence ID" value="SMO99764.1"/>
    <property type="molecule type" value="Genomic_DNA"/>
</dbReference>
<sequence length="168" mass="18047">MPIKNLHDLYHDQLQDLYSALGQSLGIVGDLSHAAQSPELAEALIAGQNGISRGLETLASLCAEHGIDPQGEHCKGMEGIVVEARKHALDADFADEDTQDAAIITQYQRMAHYAIAGYGCVRTFANRLGLDDQGARLQEELDQTWEGDKKMTALAEGGINAAAMGKVE</sequence>
<dbReference type="PANTHER" id="PTHR30565:SF9">
    <property type="entry name" value="PROTEIN YCIF"/>
    <property type="match status" value="1"/>
</dbReference>
<dbReference type="AlphaFoldDB" id="A0A521FUI8"/>
<keyword evidence="2" id="KW-1185">Reference proteome</keyword>
<dbReference type="Proteomes" id="UP000319014">
    <property type="component" value="Unassembled WGS sequence"/>
</dbReference>
<dbReference type="SUPFAM" id="SSF47240">
    <property type="entry name" value="Ferritin-like"/>
    <property type="match status" value="1"/>
</dbReference>
<organism evidence="1 2">
    <name type="scientific">Paracoccus laeviglucosivorans</name>
    <dbReference type="NCBI Taxonomy" id="1197861"/>
    <lineage>
        <taxon>Bacteria</taxon>
        <taxon>Pseudomonadati</taxon>
        <taxon>Pseudomonadota</taxon>
        <taxon>Alphaproteobacteria</taxon>
        <taxon>Rhodobacterales</taxon>
        <taxon>Paracoccaceae</taxon>
        <taxon>Paracoccus</taxon>
    </lineage>
</organism>
<proteinExistence type="predicted"/>
<accession>A0A521FUI8</accession>
<evidence type="ECO:0000313" key="2">
    <source>
        <dbReference type="Proteomes" id="UP000319014"/>
    </source>
</evidence>
<protein>
    <submittedName>
        <fullName evidence="1">Ferritin-like metal-binding protein YciE</fullName>
    </submittedName>
</protein>
<dbReference type="PANTHER" id="PTHR30565">
    <property type="entry name" value="PROTEIN YCIF"/>
    <property type="match status" value="1"/>
</dbReference>
<dbReference type="InterPro" id="IPR012347">
    <property type="entry name" value="Ferritin-like"/>
</dbReference>
<dbReference type="RefSeq" id="WP_142665105.1">
    <property type="nucleotide sequence ID" value="NZ_FXTK01000049.1"/>
</dbReference>
<dbReference type="InterPro" id="IPR009078">
    <property type="entry name" value="Ferritin-like_SF"/>
</dbReference>